<dbReference type="SUPFAM" id="SSF52540">
    <property type="entry name" value="P-loop containing nucleoside triphosphate hydrolases"/>
    <property type="match status" value="1"/>
</dbReference>
<keyword evidence="2" id="KW-0040">ANK repeat</keyword>
<evidence type="ECO:0000256" key="3">
    <source>
        <dbReference type="SAM" id="MobiDB-lite"/>
    </source>
</evidence>
<dbReference type="InterPro" id="IPR036770">
    <property type="entry name" value="Ankyrin_rpt-contain_sf"/>
</dbReference>
<dbReference type="Proteomes" id="UP001265746">
    <property type="component" value="Unassembled WGS sequence"/>
</dbReference>
<feature type="domain" description="NACHT" evidence="4">
    <location>
        <begin position="286"/>
        <end position="420"/>
    </location>
</feature>
<dbReference type="InterPro" id="IPR027417">
    <property type="entry name" value="P-loop_NTPase"/>
</dbReference>
<evidence type="ECO:0000313" key="6">
    <source>
        <dbReference type="Proteomes" id="UP001265746"/>
    </source>
</evidence>
<dbReference type="InterPro" id="IPR007111">
    <property type="entry name" value="NACHT_NTPase"/>
</dbReference>
<gene>
    <name evidence="5" type="ORF">N8I77_005329</name>
</gene>
<dbReference type="EMBL" id="JAUJFL010000003">
    <property type="protein sequence ID" value="KAK2606591.1"/>
    <property type="molecule type" value="Genomic_DNA"/>
</dbReference>
<sequence>MVSQTATMSTGDASQQAFETAKKSFRKSLKDEALFRDILETTSIEKVWEVVKAIQAKQDAEKRLRNMAKIRGFLDKLSVYADTVDTFVQVKPDIMALIWGPIRLLLVWTGNITKFADAITKVMMKVGDALPQFVDVVNIFGDNEKLKAVLALFYKDILDFYAIALEFFNLSRPRILFESVWPRQQDKIDVVISNIERHTTLLRSEVTMRHIREEHELRAKSLTHFDQETEFQDQQRFQTLKTRISPRTYDDQLDWLLNRSCQGSAEWLVKDKSFLGWLETSNTAVKWLWIHGIPGSGKTFLCAAAVTEAKARHRTLFAFASHIHQSILTARCILQSLVFQLAFDSKDAQIAIVNSDERNLSGSTTFVSGLLKTLLKSIGPTYIILDGLDEMDAVERRILLQQLDELDDCTEVKILVSSRPEDDIANTLATKAVGIRVDKENSGAIQTYVNQRTHNWLDREGFDQEARRQIKSLLLPVTGNANGMFLYARIILDNAELLTSLEEIEGQLKALPLDLNDAYHRIFARINESHPILRRKARMILGWLGCAPVPLTRLEMEQALLVDPDSQAAPTVITSINFVRTCGPMVEIVHERPQFVHFTVKEYIFSRDISNFIDKAEANYSLAKSTLAYLCSGIYDMDISDEQVRNNIVAGKYRLHWFVTSQWTALISRCFVEASKDLSAYPDLLELLTRLALELRNYEFKGQINRKEGIFQSLESDWPEISNIICGVLAFRQDDRQTDWNYTNGSKWVDSDPSILSLVSARVYEQFEKLVCSDQEHSKTDCHCATLQRHYGGNIFKCTFPSCDLHRQGFPSRRARVAHIEHHARPWKCSEPECPFAIIGFAKSRDRNEHWRKRHQVTWQKGRTDPNQGTITRDDLAVLLFELTKNGDVDGLQKAWCLLGGNFHLAEAALTLAAKMGSLLMVETFSVLMKDAPVMHNSDGMLFGRVLFRNTVPFQTAIVRSGNPDLFRWLLDEICGLKRVEYGRLAGEAFSTHSPDMYAVWEEFLLDPTRRLAGACEYYSEGGEEVNPDGEFREAKKLLLQYNKRSALFDSPAFGSAAKDAFCEARLFQTWQRLIDVLGGEPLNPRFLGWSLTRLAKMAKPSISIAKELLRLGAPINFPRGKAGAIPTTTTTTTTATADAASRTHNGRVARKTRRQTRHRGMTALHHAAYGTSEAAARLTRFLLEEGADPEYGFAGYQPKNERGAVLMEKWLGESWEAVVARTGEARRERRERDGEDHEYSESSDDEWREEGDESDRGRGRAKRRKTRRAGKKRKVDSSEDGGDDDSQVGRETDPTAKRRRSQRVTEKRNMKESCDDEDTEMSNDGE</sequence>
<feature type="compositionally biased region" description="Basic and acidic residues" evidence="3">
    <location>
        <begin position="1288"/>
        <end position="1297"/>
    </location>
</feature>
<reference evidence="5" key="1">
    <citation type="submission" date="2023-06" db="EMBL/GenBank/DDBJ databases">
        <authorList>
            <person name="Noh H."/>
        </authorList>
    </citation>
    <scope>NUCLEOTIDE SEQUENCE</scope>
    <source>
        <strain evidence="5">DUCC20226</strain>
    </source>
</reference>
<feature type="region of interest" description="Disordered" evidence="3">
    <location>
        <begin position="1223"/>
        <end position="1327"/>
    </location>
</feature>
<feature type="region of interest" description="Disordered" evidence="3">
    <location>
        <begin position="1123"/>
        <end position="1147"/>
    </location>
</feature>
<dbReference type="PROSITE" id="PS50297">
    <property type="entry name" value="ANK_REP_REGION"/>
    <property type="match status" value="1"/>
</dbReference>
<dbReference type="Pfam" id="PF00023">
    <property type="entry name" value="Ank"/>
    <property type="match status" value="1"/>
</dbReference>
<name>A0AAD9W2U5_PHOAM</name>
<dbReference type="Pfam" id="PF24809">
    <property type="entry name" value="DUF7708"/>
    <property type="match status" value="1"/>
</dbReference>
<accession>A0AAD9W2U5</accession>
<dbReference type="Pfam" id="PF24883">
    <property type="entry name" value="NPHP3_N"/>
    <property type="match status" value="1"/>
</dbReference>
<evidence type="ECO:0000259" key="4">
    <source>
        <dbReference type="PROSITE" id="PS50837"/>
    </source>
</evidence>
<keyword evidence="6" id="KW-1185">Reference proteome</keyword>
<feature type="compositionally biased region" description="Basic and acidic residues" evidence="3">
    <location>
        <begin position="1224"/>
        <end position="1241"/>
    </location>
</feature>
<feature type="compositionally biased region" description="Basic residues" evidence="3">
    <location>
        <begin position="1260"/>
        <end position="1275"/>
    </location>
</feature>
<feature type="compositionally biased region" description="Low complexity" evidence="3">
    <location>
        <begin position="1128"/>
        <end position="1141"/>
    </location>
</feature>
<evidence type="ECO:0000256" key="1">
    <source>
        <dbReference type="ARBA" id="ARBA00022737"/>
    </source>
</evidence>
<feature type="compositionally biased region" description="Acidic residues" evidence="3">
    <location>
        <begin position="1315"/>
        <end position="1327"/>
    </location>
</feature>
<proteinExistence type="predicted"/>
<dbReference type="PROSITE" id="PS50088">
    <property type="entry name" value="ANK_REPEAT"/>
    <property type="match status" value="1"/>
</dbReference>
<dbReference type="Pfam" id="PF22939">
    <property type="entry name" value="WHD_GPIID"/>
    <property type="match status" value="1"/>
</dbReference>
<dbReference type="Gene3D" id="1.25.40.20">
    <property type="entry name" value="Ankyrin repeat-containing domain"/>
    <property type="match status" value="1"/>
</dbReference>
<dbReference type="PROSITE" id="PS50837">
    <property type="entry name" value="NACHT"/>
    <property type="match status" value="1"/>
</dbReference>
<dbReference type="PANTHER" id="PTHR10039">
    <property type="entry name" value="AMELOGENIN"/>
    <property type="match status" value="1"/>
</dbReference>
<organism evidence="5 6">
    <name type="scientific">Phomopsis amygdali</name>
    <name type="common">Fusicoccum amygdali</name>
    <dbReference type="NCBI Taxonomy" id="1214568"/>
    <lineage>
        <taxon>Eukaryota</taxon>
        <taxon>Fungi</taxon>
        <taxon>Dikarya</taxon>
        <taxon>Ascomycota</taxon>
        <taxon>Pezizomycotina</taxon>
        <taxon>Sordariomycetes</taxon>
        <taxon>Sordariomycetidae</taxon>
        <taxon>Diaporthales</taxon>
        <taxon>Diaporthaceae</taxon>
        <taxon>Diaporthe</taxon>
    </lineage>
</organism>
<dbReference type="Gene3D" id="3.40.50.300">
    <property type="entry name" value="P-loop containing nucleotide triphosphate hydrolases"/>
    <property type="match status" value="1"/>
</dbReference>
<dbReference type="InterPro" id="IPR002110">
    <property type="entry name" value="Ankyrin_rpt"/>
</dbReference>
<feature type="repeat" description="ANK" evidence="2">
    <location>
        <begin position="1160"/>
        <end position="1189"/>
    </location>
</feature>
<evidence type="ECO:0000256" key="2">
    <source>
        <dbReference type="PROSITE-ProRule" id="PRU00023"/>
    </source>
</evidence>
<keyword evidence="1" id="KW-0677">Repeat</keyword>
<dbReference type="PANTHER" id="PTHR10039:SF14">
    <property type="entry name" value="NACHT DOMAIN-CONTAINING PROTEIN"/>
    <property type="match status" value="1"/>
</dbReference>
<evidence type="ECO:0000313" key="5">
    <source>
        <dbReference type="EMBL" id="KAK2606591.1"/>
    </source>
</evidence>
<dbReference type="InterPro" id="IPR056884">
    <property type="entry name" value="NPHP3-like_N"/>
</dbReference>
<feature type="compositionally biased region" description="Basic and acidic residues" evidence="3">
    <location>
        <begin position="1304"/>
        <end position="1314"/>
    </location>
</feature>
<dbReference type="InterPro" id="IPR056125">
    <property type="entry name" value="DUF7708"/>
</dbReference>
<protein>
    <recommendedName>
        <fullName evidence="4">NACHT domain-containing protein</fullName>
    </recommendedName>
</protein>
<feature type="compositionally biased region" description="Acidic residues" evidence="3">
    <location>
        <begin position="1242"/>
        <end position="1254"/>
    </location>
</feature>
<comment type="caution">
    <text evidence="5">The sequence shown here is derived from an EMBL/GenBank/DDBJ whole genome shotgun (WGS) entry which is preliminary data.</text>
</comment>
<dbReference type="InterPro" id="IPR054471">
    <property type="entry name" value="GPIID_WHD"/>
</dbReference>